<evidence type="ECO:0000313" key="14">
    <source>
        <dbReference type="EMBL" id="PIY72538.1"/>
    </source>
</evidence>
<reference evidence="15" key="1">
    <citation type="submission" date="2017-09" db="EMBL/GenBank/DDBJ databases">
        <title>Depth-based differentiation of microbial function through sediment-hosted aquifers and enrichment of novel symbionts in the deep terrestrial subsurface.</title>
        <authorList>
            <person name="Probst A.J."/>
            <person name="Ladd B."/>
            <person name="Jarett J.K."/>
            <person name="Geller-Mcgrath D.E."/>
            <person name="Sieber C.M.K."/>
            <person name="Emerson J.B."/>
            <person name="Anantharaman K."/>
            <person name="Thomas B.C."/>
            <person name="Malmstrom R."/>
            <person name="Stieglmeier M."/>
            <person name="Klingl A."/>
            <person name="Woyke T."/>
            <person name="Ryan C.M."/>
            <person name="Banfield J.F."/>
        </authorList>
    </citation>
    <scope>NUCLEOTIDE SEQUENCE [LARGE SCALE GENOMIC DNA]</scope>
</reference>
<evidence type="ECO:0000259" key="13">
    <source>
        <dbReference type="PROSITE" id="PS51352"/>
    </source>
</evidence>
<evidence type="ECO:0000256" key="9">
    <source>
        <dbReference type="ARBA" id="ARBA00032824"/>
    </source>
</evidence>
<dbReference type="InterPro" id="IPR050924">
    <property type="entry name" value="Peroxiredoxin_BCP/PrxQ"/>
</dbReference>
<feature type="domain" description="Thioredoxin" evidence="13">
    <location>
        <begin position="1"/>
        <end position="142"/>
    </location>
</feature>
<evidence type="ECO:0000256" key="3">
    <source>
        <dbReference type="ARBA" id="ARBA00013017"/>
    </source>
</evidence>
<dbReference type="GO" id="GO:0034599">
    <property type="term" value="P:cellular response to oxidative stress"/>
    <property type="evidence" value="ECO:0007669"/>
    <property type="project" value="TreeGrafter"/>
</dbReference>
<dbReference type="InterPro" id="IPR036249">
    <property type="entry name" value="Thioredoxin-like_sf"/>
</dbReference>
<dbReference type="CDD" id="cd03017">
    <property type="entry name" value="PRX_BCP"/>
    <property type="match status" value="1"/>
</dbReference>
<dbReference type="GO" id="GO:0008379">
    <property type="term" value="F:thioredoxin peroxidase activity"/>
    <property type="evidence" value="ECO:0007669"/>
    <property type="project" value="TreeGrafter"/>
</dbReference>
<dbReference type="InterPro" id="IPR024706">
    <property type="entry name" value="Peroxiredoxin_AhpC-typ"/>
</dbReference>
<keyword evidence="7" id="KW-1015">Disulfide bond</keyword>
<dbReference type="Pfam" id="PF00578">
    <property type="entry name" value="AhpC-TSA"/>
    <property type="match status" value="1"/>
</dbReference>
<evidence type="ECO:0000313" key="15">
    <source>
        <dbReference type="Proteomes" id="UP000229401"/>
    </source>
</evidence>
<gene>
    <name evidence="14" type="ORF">COY87_00435</name>
</gene>
<dbReference type="Proteomes" id="UP000229401">
    <property type="component" value="Unassembled WGS sequence"/>
</dbReference>
<dbReference type="PIRSF" id="PIRSF000239">
    <property type="entry name" value="AHPC"/>
    <property type="match status" value="1"/>
</dbReference>
<keyword evidence="8" id="KW-0676">Redox-active center</keyword>
<keyword evidence="6" id="KW-0560">Oxidoreductase</keyword>
<protein>
    <recommendedName>
        <fullName evidence="3">thioredoxin-dependent peroxiredoxin</fullName>
        <ecNumber evidence="3">1.11.1.24</ecNumber>
    </recommendedName>
    <alternativeName>
        <fullName evidence="9">Thioredoxin peroxidase</fullName>
    </alternativeName>
</protein>
<evidence type="ECO:0000256" key="2">
    <source>
        <dbReference type="ARBA" id="ARBA00011245"/>
    </source>
</evidence>
<dbReference type="InterPro" id="IPR000866">
    <property type="entry name" value="AhpC/TSA"/>
</dbReference>
<evidence type="ECO:0000256" key="11">
    <source>
        <dbReference type="ARBA" id="ARBA00049091"/>
    </source>
</evidence>
<organism evidence="14 15">
    <name type="scientific">Candidatus Roizmanbacteria bacterium CG_4_10_14_0_8_um_filter_33_9</name>
    <dbReference type="NCBI Taxonomy" id="1974826"/>
    <lineage>
        <taxon>Bacteria</taxon>
        <taxon>Candidatus Roizmaniibacteriota</taxon>
    </lineage>
</organism>
<evidence type="ECO:0000256" key="5">
    <source>
        <dbReference type="ARBA" id="ARBA00022862"/>
    </source>
</evidence>
<evidence type="ECO:0000256" key="1">
    <source>
        <dbReference type="ARBA" id="ARBA00003330"/>
    </source>
</evidence>
<dbReference type="PANTHER" id="PTHR42801:SF4">
    <property type="entry name" value="AHPC_TSA FAMILY PROTEIN"/>
    <property type="match status" value="1"/>
</dbReference>
<evidence type="ECO:0000256" key="8">
    <source>
        <dbReference type="ARBA" id="ARBA00023284"/>
    </source>
</evidence>
<dbReference type="EMBL" id="PFLI01000017">
    <property type="protein sequence ID" value="PIY72538.1"/>
    <property type="molecule type" value="Genomic_DNA"/>
</dbReference>
<keyword evidence="4" id="KW-0575">Peroxidase</keyword>
<dbReference type="EC" id="1.11.1.24" evidence="3"/>
<accession>A0A2M7QKK3</accession>
<dbReference type="FunFam" id="3.40.30.10:FF:000007">
    <property type="entry name" value="Thioredoxin-dependent thiol peroxidase"/>
    <property type="match status" value="1"/>
</dbReference>
<dbReference type="GO" id="GO:0005737">
    <property type="term" value="C:cytoplasm"/>
    <property type="evidence" value="ECO:0007669"/>
    <property type="project" value="TreeGrafter"/>
</dbReference>
<proteinExistence type="inferred from homology"/>
<dbReference type="Gene3D" id="3.40.30.10">
    <property type="entry name" value="Glutaredoxin"/>
    <property type="match status" value="1"/>
</dbReference>
<evidence type="ECO:0000256" key="10">
    <source>
        <dbReference type="ARBA" id="ARBA00038489"/>
    </source>
</evidence>
<feature type="active site" description="Cysteine sulfenic acid (-SOH) intermediate; for peroxidase activity" evidence="12">
    <location>
        <position position="39"/>
    </location>
</feature>
<dbReference type="InterPro" id="IPR013766">
    <property type="entry name" value="Thioredoxin_domain"/>
</dbReference>
<comment type="subunit">
    <text evidence="2">Monomer.</text>
</comment>
<comment type="caution">
    <text evidence="14">The sequence shown here is derived from an EMBL/GenBank/DDBJ whole genome shotgun (WGS) entry which is preliminary data.</text>
</comment>
<name>A0A2M7QKK3_9BACT</name>
<feature type="non-terminal residue" evidence="14">
    <location>
        <position position="142"/>
    </location>
</feature>
<dbReference type="SUPFAM" id="SSF52833">
    <property type="entry name" value="Thioredoxin-like"/>
    <property type="match status" value="1"/>
</dbReference>
<evidence type="ECO:0000256" key="7">
    <source>
        <dbReference type="ARBA" id="ARBA00023157"/>
    </source>
</evidence>
<dbReference type="PROSITE" id="PS51352">
    <property type="entry name" value="THIOREDOXIN_2"/>
    <property type="match status" value="1"/>
</dbReference>
<dbReference type="AlphaFoldDB" id="A0A2M7QKK3"/>
<comment type="function">
    <text evidence="1">Thiol-specific peroxidase that catalyzes the reduction of hydrogen peroxide and organic hydroperoxides to water and alcohols, respectively. Plays a role in cell protection against oxidative stress by detoxifying peroxides and as sensor of hydrogen peroxide-mediated signaling events.</text>
</comment>
<dbReference type="PANTHER" id="PTHR42801">
    <property type="entry name" value="THIOREDOXIN-DEPENDENT PEROXIDE REDUCTASE"/>
    <property type="match status" value="1"/>
</dbReference>
<keyword evidence="5" id="KW-0049">Antioxidant</keyword>
<dbReference type="GO" id="GO:0045454">
    <property type="term" value="P:cell redox homeostasis"/>
    <property type="evidence" value="ECO:0007669"/>
    <property type="project" value="TreeGrafter"/>
</dbReference>
<evidence type="ECO:0000256" key="4">
    <source>
        <dbReference type="ARBA" id="ARBA00022559"/>
    </source>
</evidence>
<comment type="similarity">
    <text evidence="10">Belongs to the peroxiredoxin family. BCP/PrxQ subfamily.</text>
</comment>
<evidence type="ECO:0000256" key="12">
    <source>
        <dbReference type="PIRSR" id="PIRSR000239-1"/>
    </source>
</evidence>
<sequence length="142" mass="16355">MKAPLFSLPDQNNKIHSLADYKGKWVVLYFYPKDNTPGCIREACGFRDKLDLLQKNNIVVLGVSKDSVESHKKFVEQYQLNFPLLSDSDLNVIKAYKAYGIKEVVFKNFETVIRKTYIIGPDGEIKKEYPKIDVLEHAEEVL</sequence>
<comment type="catalytic activity">
    <reaction evidence="11">
        <text>a hydroperoxide + [thioredoxin]-dithiol = an alcohol + [thioredoxin]-disulfide + H2O</text>
        <dbReference type="Rhea" id="RHEA:62620"/>
        <dbReference type="Rhea" id="RHEA-COMP:10698"/>
        <dbReference type="Rhea" id="RHEA-COMP:10700"/>
        <dbReference type="ChEBI" id="CHEBI:15377"/>
        <dbReference type="ChEBI" id="CHEBI:29950"/>
        <dbReference type="ChEBI" id="CHEBI:30879"/>
        <dbReference type="ChEBI" id="CHEBI:35924"/>
        <dbReference type="ChEBI" id="CHEBI:50058"/>
        <dbReference type="EC" id="1.11.1.24"/>
    </reaction>
</comment>
<evidence type="ECO:0000256" key="6">
    <source>
        <dbReference type="ARBA" id="ARBA00023002"/>
    </source>
</evidence>